<comment type="caution">
    <text evidence="3">The sequence shown here is derived from an EMBL/GenBank/DDBJ whole genome shotgun (WGS) entry which is preliminary data.</text>
</comment>
<dbReference type="GO" id="GO:0016879">
    <property type="term" value="F:ligase activity, forming carbon-nitrogen bonds"/>
    <property type="evidence" value="ECO:0007669"/>
    <property type="project" value="UniProtKB-UniRule"/>
</dbReference>
<dbReference type="EMBL" id="DVNF01000128">
    <property type="protein sequence ID" value="HIU60591.1"/>
    <property type="molecule type" value="Genomic_DNA"/>
</dbReference>
<feature type="binding site" evidence="2">
    <location>
        <position position="168"/>
    </location>
    <ligand>
        <name>ATP</name>
        <dbReference type="ChEBI" id="CHEBI:30616"/>
    </ligand>
</feature>
<dbReference type="PANTHER" id="PTHR37825:SF1">
    <property type="entry name" value="TRNA(MET) CYTIDINE ACETATE LIGASE"/>
    <property type="match status" value="1"/>
</dbReference>
<keyword evidence="2" id="KW-0963">Cytoplasm</keyword>
<dbReference type="GO" id="GO:0006400">
    <property type="term" value="P:tRNA modification"/>
    <property type="evidence" value="ECO:0007669"/>
    <property type="project" value="UniProtKB-UniRule"/>
</dbReference>
<dbReference type="AlphaFoldDB" id="A0A9D1SHQ6"/>
<dbReference type="PANTHER" id="PTHR37825">
    <property type="entry name" value="TRNA(MET) CYTIDINE ACETATE LIGASE"/>
    <property type="match status" value="1"/>
</dbReference>
<keyword evidence="1 2" id="KW-0819">tRNA processing</keyword>
<feature type="binding site" evidence="2">
    <location>
        <begin position="7"/>
        <end position="20"/>
    </location>
    <ligand>
        <name>ATP</name>
        <dbReference type="ChEBI" id="CHEBI:30616"/>
    </ligand>
</feature>
<dbReference type="EC" id="6.3.4.-" evidence="2"/>
<sequence length="397" mass="43690">MKITAIIAEYNPLTNGHALHLRRAREETGADTVLVVMSGSFTQRGEAAIADKYMRAEQAIYAGADIVVELPTIYAISPADNFAYGAVKTISAFSDVHYISFGSECGDIEKIEKLADLLLNEPAEFSSVLKAGLKSGMPFPKARAEALKAYAENHAEYEGLKDILDYPNNSLGVAYVMAVKKAGLDIAFHTVKRVGGGYDSTDIDSEYPSATAVREAFKRGETDKIQNAVPKSVMGMLSVITPQGDTLGDMELFKLKSISGYELENYYDVTGGIHNRLKIAANDAHDIGTLLNNAKTKNYTMARLKRIALYALLDITKKDWEDAVKAPPYVNILALRSDRKDILSLLSMGCKNVLTRYSDVSKVDKSLRRFIKLDYLTQGTLEIINRSGMFAKKMLLI</sequence>
<dbReference type="InterPro" id="IPR014729">
    <property type="entry name" value="Rossmann-like_a/b/a_fold"/>
</dbReference>
<comment type="subcellular location">
    <subcellularLocation>
        <location evidence="2">Cytoplasm</location>
    </subcellularLocation>
</comment>
<name>A0A9D1SHQ6_9FIRM</name>
<keyword evidence="2" id="KW-0547">Nucleotide-binding</keyword>
<keyword evidence="2" id="KW-0067">ATP-binding</keyword>
<feature type="binding site" evidence="2">
    <location>
        <position position="193"/>
    </location>
    <ligand>
        <name>ATP</name>
        <dbReference type="ChEBI" id="CHEBI:30616"/>
    </ligand>
</feature>
<comment type="function">
    <text evidence="2">Catalyzes the formation of N(4)-acetylcytidine (ac(4)C) at the wobble position of elongator tRNA(Met), using acetate and ATP as substrates. First activates an acetate ion to form acetyladenylate (Ac-AMP) and then transfers the acetyl group to tRNA to form ac(4)C34.</text>
</comment>
<comment type="catalytic activity">
    <reaction evidence="2">
        <text>cytidine(34) in elongator tRNA(Met) + acetate + ATP = N(4)-acetylcytidine(34) in elongator tRNA(Met) + AMP + diphosphate</text>
        <dbReference type="Rhea" id="RHEA:58144"/>
        <dbReference type="Rhea" id="RHEA-COMP:10693"/>
        <dbReference type="Rhea" id="RHEA-COMP:10694"/>
        <dbReference type="ChEBI" id="CHEBI:30089"/>
        <dbReference type="ChEBI" id="CHEBI:30616"/>
        <dbReference type="ChEBI" id="CHEBI:33019"/>
        <dbReference type="ChEBI" id="CHEBI:74900"/>
        <dbReference type="ChEBI" id="CHEBI:82748"/>
        <dbReference type="ChEBI" id="CHEBI:456215"/>
    </reaction>
</comment>
<keyword evidence="2" id="KW-0820">tRNA-binding</keyword>
<dbReference type="Proteomes" id="UP000824094">
    <property type="component" value="Unassembled WGS sequence"/>
</dbReference>
<reference evidence="3" key="1">
    <citation type="submission" date="2020-10" db="EMBL/GenBank/DDBJ databases">
        <authorList>
            <person name="Gilroy R."/>
        </authorList>
    </citation>
    <scope>NUCLEOTIDE SEQUENCE</scope>
    <source>
        <strain evidence="3">18911</strain>
    </source>
</reference>
<dbReference type="SUPFAM" id="SSF52374">
    <property type="entry name" value="Nucleotidylyl transferase"/>
    <property type="match status" value="1"/>
</dbReference>
<gene>
    <name evidence="2" type="primary">tmcAL</name>
    <name evidence="3" type="ORF">IAB05_04310</name>
</gene>
<feature type="binding site" evidence="2">
    <location>
        <position position="102"/>
    </location>
    <ligand>
        <name>ATP</name>
        <dbReference type="ChEBI" id="CHEBI:30616"/>
    </ligand>
</feature>
<dbReference type="InterPro" id="IPR008513">
    <property type="entry name" value="tRNA(Met)_cyd_acetate_ligase"/>
</dbReference>
<evidence type="ECO:0000256" key="1">
    <source>
        <dbReference type="ARBA" id="ARBA00022694"/>
    </source>
</evidence>
<evidence type="ECO:0000313" key="4">
    <source>
        <dbReference type="Proteomes" id="UP000824094"/>
    </source>
</evidence>
<comment type="caution">
    <text evidence="2">Lacks conserved residue(s) required for the propagation of feature annotation.</text>
</comment>
<accession>A0A9D1SHQ6</accession>
<dbReference type="GO" id="GO:0005524">
    <property type="term" value="F:ATP binding"/>
    <property type="evidence" value="ECO:0007669"/>
    <property type="project" value="UniProtKB-KW"/>
</dbReference>
<reference evidence="3" key="2">
    <citation type="journal article" date="2021" name="PeerJ">
        <title>Extensive microbial diversity within the chicken gut microbiome revealed by metagenomics and culture.</title>
        <authorList>
            <person name="Gilroy R."/>
            <person name="Ravi A."/>
            <person name="Getino M."/>
            <person name="Pursley I."/>
            <person name="Horton D.L."/>
            <person name="Alikhan N.F."/>
            <person name="Baker D."/>
            <person name="Gharbi K."/>
            <person name="Hall N."/>
            <person name="Watson M."/>
            <person name="Adriaenssens E.M."/>
            <person name="Foster-Nyarko E."/>
            <person name="Jarju S."/>
            <person name="Secka A."/>
            <person name="Antonio M."/>
            <person name="Oren A."/>
            <person name="Chaudhuri R.R."/>
            <person name="La Ragione R."/>
            <person name="Hildebrand F."/>
            <person name="Pallen M.J."/>
        </authorList>
    </citation>
    <scope>NUCLEOTIDE SEQUENCE</scope>
    <source>
        <strain evidence="3">18911</strain>
    </source>
</reference>
<protein>
    <recommendedName>
        <fullName evidence="2">tRNA(Met) cytidine acetate ligase</fullName>
        <ecNumber evidence="2">6.3.4.-</ecNumber>
    </recommendedName>
</protein>
<dbReference type="GO" id="GO:0005737">
    <property type="term" value="C:cytoplasm"/>
    <property type="evidence" value="ECO:0007669"/>
    <property type="project" value="UniProtKB-SubCell"/>
</dbReference>
<keyword evidence="2" id="KW-0694">RNA-binding</keyword>
<evidence type="ECO:0000256" key="2">
    <source>
        <dbReference type="HAMAP-Rule" id="MF_01539"/>
    </source>
</evidence>
<organism evidence="3 4">
    <name type="scientific">Candidatus Stercoripulliclostridium merdigallinarum</name>
    <dbReference type="NCBI Taxonomy" id="2840951"/>
    <lineage>
        <taxon>Bacteria</taxon>
        <taxon>Bacillati</taxon>
        <taxon>Bacillota</taxon>
        <taxon>Clostridia</taxon>
        <taxon>Eubacteriales</taxon>
        <taxon>Candidatus Stercoripulliclostridium</taxon>
    </lineage>
</organism>
<dbReference type="GO" id="GO:0000049">
    <property type="term" value="F:tRNA binding"/>
    <property type="evidence" value="ECO:0007669"/>
    <property type="project" value="UniProtKB-KW"/>
</dbReference>
<comment type="similarity">
    <text evidence="2">Belongs to the TmcAL family.</text>
</comment>
<keyword evidence="2" id="KW-0436">Ligase</keyword>
<dbReference type="Gene3D" id="3.40.50.620">
    <property type="entry name" value="HUPs"/>
    <property type="match status" value="1"/>
</dbReference>
<evidence type="ECO:0000313" key="3">
    <source>
        <dbReference type="EMBL" id="HIU60591.1"/>
    </source>
</evidence>
<proteinExistence type="inferred from homology"/>
<dbReference type="HAMAP" id="MF_01539">
    <property type="entry name" value="TmcAL"/>
    <property type="match status" value="1"/>
</dbReference>
<dbReference type="Pfam" id="PF05636">
    <property type="entry name" value="HIGH_NTase1"/>
    <property type="match status" value="1"/>
</dbReference>